<dbReference type="EMBL" id="CP107006">
    <property type="protein sequence ID" value="UYQ93490.1"/>
    <property type="molecule type" value="Genomic_DNA"/>
</dbReference>
<organism evidence="2 3">
    <name type="scientific">Chitinophaga horti</name>
    <dbReference type="NCBI Taxonomy" id="2920382"/>
    <lineage>
        <taxon>Bacteria</taxon>
        <taxon>Pseudomonadati</taxon>
        <taxon>Bacteroidota</taxon>
        <taxon>Chitinophagia</taxon>
        <taxon>Chitinophagales</taxon>
        <taxon>Chitinophagaceae</taxon>
        <taxon>Chitinophaga</taxon>
    </lineage>
</organism>
<proteinExistence type="predicted"/>
<keyword evidence="3" id="KW-1185">Reference proteome</keyword>
<protein>
    <submittedName>
        <fullName evidence="2">Uncharacterized protein</fullName>
    </submittedName>
</protein>
<reference evidence="2" key="1">
    <citation type="submission" date="2022-10" db="EMBL/GenBank/DDBJ databases">
        <title>Chitinophaga sp. nov., isolated from soil.</title>
        <authorList>
            <person name="Jeon C.O."/>
        </authorList>
    </citation>
    <scope>NUCLEOTIDE SEQUENCE</scope>
    <source>
        <strain evidence="2">R8</strain>
    </source>
</reference>
<gene>
    <name evidence="2" type="ORF">MKQ68_00050</name>
</gene>
<evidence type="ECO:0000313" key="2">
    <source>
        <dbReference type="EMBL" id="UYQ93490.1"/>
    </source>
</evidence>
<evidence type="ECO:0000256" key="1">
    <source>
        <dbReference type="SAM" id="SignalP"/>
    </source>
</evidence>
<evidence type="ECO:0000313" key="3">
    <source>
        <dbReference type="Proteomes" id="UP001162741"/>
    </source>
</evidence>
<feature type="signal peptide" evidence="1">
    <location>
        <begin position="1"/>
        <end position="19"/>
    </location>
</feature>
<keyword evidence="1" id="KW-0732">Signal</keyword>
<accession>A0ABY6J1T9</accession>
<dbReference type="RefSeq" id="WP_264281561.1">
    <property type="nucleotide sequence ID" value="NZ_CP107006.1"/>
</dbReference>
<sequence length="232" mass="24710">MKKILFVMLLAIGAVVTYAQERCEDHGFGTSARPFRGKAWELPAGVTLTSGAIHEYSYCSGAASAAFDKKQLRGVPGGAFNVCFEITNTNAQAVTVNFPNDLLIQSTNTNFSNGLLMGIGQVTLAAGEVKKIYASAFCLNEKRAVPCAYDYENKLLSFRFGPGEVPAAVRVVSNIARSKGISCGQVTDAAGRAVDYSKLKQVVCIQEAIWEITSACGLKPATKDKLNAIAAL</sequence>
<name>A0ABY6J1T9_9BACT</name>
<feature type="chain" id="PRO_5046133054" evidence="1">
    <location>
        <begin position="20"/>
        <end position="232"/>
    </location>
</feature>
<dbReference type="Proteomes" id="UP001162741">
    <property type="component" value="Chromosome"/>
</dbReference>